<evidence type="ECO:0000313" key="5">
    <source>
        <dbReference type="Proteomes" id="UP000033200"/>
    </source>
</evidence>
<keyword evidence="4" id="KW-0326">Glycosidase</keyword>
<dbReference type="InterPro" id="IPR007184">
    <property type="entry name" value="Mannoside_phosphorylase"/>
</dbReference>
<sequence length="406" mass="44146">MIRPYVPGSDDDHARARRIASRVMALDDATVADELCDLTRDFAGHHAEVEAVFAQRYAEVKGVIGHDDPIGEERILLIGAYFCQEYGYEAAALFNPSIVAHPDQTRIPAGSVRFVLSLRAVGEGHVSSITFRTGVCDASGGIALEPQGARAIVPRIEDAALGGSRPAGVRMQCEPGYALSEIVIFPSTPAQRNGIEDLRLVRFADDDGTVSWLGTYTAYSGQGIRQELLRTNDFCSFALDTIHGAAGAGKGMALFPRRIAGRYAMLGRADNETISLAYSDDLYDWPLGTTIIEPRWPWEFVQIGNCGSPIEVAEGWLVLTHGVGPMRNYAIGACLLDRDDPSKLLGRLTRPLVRPDTTERKGYVPNVTYSCGALLHGRTLVLPYAVADSFTTFATMPIDRLIAAMR</sequence>
<gene>
    <name evidence="4" type="ORF">MC45_00160</name>
</gene>
<dbReference type="KEGG" id="stax:MC45_00160"/>
<dbReference type="CDD" id="cd18613">
    <property type="entry name" value="GH130"/>
    <property type="match status" value="1"/>
</dbReference>
<protein>
    <submittedName>
        <fullName evidence="4">Glycosidase</fullName>
    </submittedName>
</protein>
<comment type="similarity">
    <text evidence="3">Belongs to the glycosyl hydrolase 130 family.</text>
</comment>
<evidence type="ECO:0000256" key="3">
    <source>
        <dbReference type="ARBA" id="ARBA00024356"/>
    </source>
</evidence>
<evidence type="ECO:0000256" key="2">
    <source>
        <dbReference type="ARBA" id="ARBA00022679"/>
    </source>
</evidence>
<name>A0A097EJY2_9SPHN</name>
<dbReference type="EMBL" id="CP009571">
    <property type="protein sequence ID" value="AIT07872.1"/>
    <property type="molecule type" value="Genomic_DNA"/>
</dbReference>
<keyword evidence="5" id="KW-1185">Reference proteome</keyword>
<dbReference type="SUPFAM" id="SSF75005">
    <property type="entry name" value="Arabinanase/levansucrase/invertase"/>
    <property type="match status" value="1"/>
</dbReference>
<evidence type="ECO:0000313" key="4">
    <source>
        <dbReference type="EMBL" id="AIT07872.1"/>
    </source>
</evidence>
<dbReference type="eggNOG" id="COG2152">
    <property type="taxonomic scope" value="Bacteria"/>
</dbReference>
<dbReference type="Gene3D" id="2.115.10.20">
    <property type="entry name" value="Glycosyl hydrolase domain, family 43"/>
    <property type="match status" value="1"/>
</dbReference>
<dbReference type="InterPro" id="IPR023296">
    <property type="entry name" value="Glyco_hydro_beta-prop_sf"/>
</dbReference>
<dbReference type="PANTHER" id="PTHR34106:SF4">
    <property type="entry name" value="BLL5143 PROTEIN"/>
    <property type="match status" value="1"/>
</dbReference>
<proteinExistence type="inferred from homology"/>
<dbReference type="GO" id="GO:0016798">
    <property type="term" value="F:hydrolase activity, acting on glycosyl bonds"/>
    <property type="evidence" value="ECO:0007669"/>
    <property type="project" value="UniProtKB-KW"/>
</dbReference>
<dbReference type="AlphaFoldDB" id="A0A097EJY2"/>
<evidence type="ECO:0000256" key="1">
    <source>
        <dbReference type="ARBA" id="ARBA00022676"/>
    </source>
</evidence>
<keyword evidence="4" id="KW-0378">Hydrolase</keyword>
<dbReference type="Pfam" id="PF04041">
    <property type="entry name" value="Glyco_hydro_130"/>
    <property type="match status" value="1"/>
</dbReference>
<dbReference type="Proteomes" id="UP000033200">
    <property type="component" value="Chromosome"/>
</dbReference>
<dbReference type="PANTHER" id="PTHR34106">
    <property type="entry name" value="GLYCOSIDASE"/>
    <property type="match status" value="1"/>
</dbReference>
<keyword evidence="2" id="KW-0808">Transferase</keyword>
<accession>A0A097EJY2</accession>
<keyword evidence="1" id="KW-0328">Glycosyltransferase</keyword>
<dbReference type="GO" id="GO:0016757">
    <property type="term" value="F:glycosyltransferase activity"/>
    <property type="evidence" value="ECO:0007669"/>
    <property type="project" value="UniProtKB-KW"/>
</dbReference>
<reference evidence="4 5" key="1">
    <citation type="submission" date="2014-09" db="EMBL/GenBank/DDBJ databases">
        <title>Using Illumina technology Improving SMRT sequencing Genome Assembly by RASTools.</title>
        <authorList>
            <person name="Zhou Y."/>
            <person name="Ma T."/>
            <person name="Liu T."/>
        </authorList>
    </citation>
    <scope>NUCLEOTIDE SEQUENCE [LARGE SCALE GENOMIC DNA]</scope>
    <source>
        <strain evidence="4 5">ATCC 55669</strain>
    </source>
</reference>
<dbReference type="HOGENOM" id="CLU_640768_0_0_5"/>
<dbReference type="STRING" id="1549858.MC45_00160"/>
<organism evidence="4 5">
    <name type="scientific">Sphingomonas taxi</name>
    <dbReference type="NCBI Taxonomy" id="1549858"/>
    <lineage>
        <taxon>Bacteria</taxon>
        <taxon>Pseudomonadati</taxon>
        <taxon>Pseudomonadota</taxon>
        <taxon>Alphaproteobacteria</taxon>
        <taxon>Sphingomonadales</taxon>
        <taxon>Sphingomonadaceae</taxon>
        <taxon>Sphingomonas</taxon>
    </lineage>
</organism>